<dbReference type="EMBL" id="RRYP01002895">
    <property type="protein sequence ID" value="TNV84325.1"/>
    <property type="molecule type" value="Genomic_DNA"/>
</dbReference>
<organism evidence="1 2">
    <name type="scientific">Halteria grandinella</name>
    <dbReference type="NCBI Taxonomy" id="5974"/>
    <lineage>
        <taxon>Eukaryota</taxon>
        <taxon>Sar</taxon>
        <taxon>Alveolata</taxon>
        <taxon>Ciliophora</taxon>
        <taxon>Intramacronucleata</taxon>
        <taxon>Spirotrichea</taxon>
        <taxon>Stichotrichia</taxon>
        <taxon>Sporadotrichida</taxon>
        <taxon>Halteriidae</taxon>
        <taxon>Halteria</taxon>
    </lineage>
</organism>
<comment type="caution">
    <text evidence="1">The sequence shown here is derived from an EMBL/GenBank/DDBJ whole genome shotgun (WGS) entry which is preliminary data.</text>
</comment>
<dbReference type="Proteomes" id="UP000785679">
    <property type="component" value="Unassembled WGS sequence"/>
</dbReference>
<proteinExistence type="predicted"/>
<keyword evidence="2" id="KW-1185">Reference proteome</keyword>
<reference evidence="1" key="1">
    <citation type="submission" date="2019-06" db="EMBL/GenBank/DDBJ databases">
        <authorList>
            <person name="Zheng W."/>
        </authorList>
    </citation>
    <scope>NUCLEOTIDE SEQUENCE</scope>
    <source>
        <strain evidence="1">QDHG01</strain>
    </source>
</reference>
<dbReference type="AlphaFoldDB" id="A0A8J8P1U0"/>
<accession>A0A8J8P1U0</accession>
<sequence>MQFRLAVIAMSAEAIDMTQKKFQSLKSFKCRNKHLISVIAQNKLSHFHTLLKTKCRSKAQSKRTMFCSLLKTKAIKALQNQISSRITLNCLPPLLLETNSIITIIL</sequence>
<evidence type="ECO:0000313" key="1">
    <source>
        <dbReference type="EMBL" id="TNV84325.1"/>
    </source>
</evidence>
<name>A0A8J8P1U0_HALGN</name>
<protein>
    <submittedName>
        <fullName evidence="1">Uncharacterized protein</fullName>
    </submittedName>
</protein>
<evidence type="ECO:0000313" key="2">
    <source>
        <dbReference type="Proteomes" id="UP000785679"/>
    </source>
</evidence>
<gene>
    <name evidence="1" type="ORF">FGO68_gene5379</name>
</gene>